<dbReference type="EMBL" id="JBJHZX010000033">
    <property type="protein sequence ID" value="MFL0197579.1"/>
    <property type="molecule type" value="Genomic_DNA"/>
</dbReference>
<feature type="domain" description="GTPase-associated protein 1 N-terminal" evidence="1">
    <location>
        <begin position="1"/>
        <end position="138"/>
    </location>
</feature>
<keyword evidence="4" id="KW-1185">Reference proteome</keyword>
<accession>A0ABW8SNV0</accession>
<organism evidence="3 4">
    <name type="scientific">Candidatus Clostridium eludens</name>
    <dbReference type="NCBI Taxonomy" id="3381663"/>
    <lineage>
        <taxon>Bacteria</taxon>
        <taxon>Bacillati</taxon>
        <taxon>Bacillota</taxon>
        <taxon>Clostridia</taxon>
        <taxon>Eubacteriales</taxon>
        <taxon>Clostridiaceae</taxon>
        <taxon>Clostridium</taxon>
    </lineage>
</organism>
<evidence type="ECO:0000313" key="4">
    <source>
        <dbReference type="Proteomes" id="UP001623660"/>
    </source>
</evidence>
<dbReference type="Proteomes" id="UP001623660">
    <property type="component" value="Unassembled WGS sequence"/>
</dbReference>
<evidence type="ECO:0000259" key="1">
    <source>
        <dbReference type="Pfam" id="PF20013"/>
    </source>
</evidence>
<dbReference type="RefSeq" id="WP_406793685.1">
    <property type="nucleotide sequence ID" value="NZ_JBJHZX010000033.1"/>
</dbReference>
<dbReference type="InterPro" id="IPR045401">
    <property type="entry name" value="GAP1-M"/>
</dbReference>
<evidence type="ECO:0000313" key="3">
    <source>
        <dbReference type="EMBL" id="MFL0197579.1"/>
    </source>
</evidence>
<reference evidence="3 4" key="1">
    <citation type="submission" date="2024-11" db="EMBL/GenBank/DDBJ databases">
        <authorList>
            <person name="Heng Y.C."/>
            <person name="Lim A.C.H."/>
            <person name="Lee J.K.Y."/>
            <person name="Kittelmann S."/>
        </authorList>
    </citation>
    <scope>NUCLEOTIDE SEQUENCE [LARGE SCALE GENOMIC DNA]</scope>
    <source>
        <strain evidence="3 4">WILCCON 0269</strain>
    </source>
</reference>
<gene>
    <name evidence="3" type="ORF">ACJDU8_18710</name>
</gene>
<name>A0ABW8SNV0_9CLOT</name>
<dbReference type="Pfam" id="PF20014">
    <property type="entry name" value="GAP1-M"/>
    <property type="match status" value="1"/>
</dbReference>
<dbReference type="InterPro" id="IPR045402">
    <property type="entry name" value="GAP1-N2"/>
</dbReference>
<evidence type="ECO:0000259" key="2">
    <source>
        <dbReference type="Pfam" id="PF20014"/>
    </source>
</evidence>
<comment type="caution">
    <text evidence="3">The sequence shown here is derived from an EMBL/GenBank/DDBJ whole genome shotgun (WGS) entry which is preliminary data.</text>
</comment>
<protein>
    <submittedName>
        <fullName evidence="3">Uncharacterized protein</fullName>
    </submittedName>
</protein>
<dbReference type="Pfam" id="PF20013">
    <property type="entry name" value="GAP1-N2"/>
    <property type="match status" value="1"/>
</dbReference>
<proteinExistence type="predicted"/>
<feature type="domain" description="GTPase-associated protein 1 middle" evidence="2">
    <location>
        <begin position="158"/>
        <end position="257"/>
    </location>
</feature>
<sequence>MIEQHYYTRERRGVFSKTPGYDTVAKSEGLENEFITNTLSNLCFYEAPASLVGEENILKYPPALFYVDTEDNKMVIGQSAFAGKDYTGGRNRYFTHSYIIPEEEKYKYIENPEKIIYSAGFVRDYDIEKGTTIPEISEIKLSRDDDYFNSIEDMFSAANIDREIFADLIKACFQSVKYHKKIYIVLDCEYSDMNSTAKGILKYLYRALPFEVRRNLGFITYMKEPKIKNLINIIFLGRGSIRRLSTEIKSGCVFDLSKGDFYLEDIDQKKHEFIDFVMNNIENTEKLKNFFYRADSVLLEDRLDIYKYDGLFKDSPHEKSEEKKCIDNEKSPQEISTEPLADESKDSTIFRIIYKKILKFLKK</sequence>